<feature type="domain" description="CBS" evidence="4">
    <location>
        <begin position="10"/>
        <end position="67"/>
    </location>
</feature>
<dbReference type="InterPro" id="IPR000644">
    <property type="entry name" value="CBS_dom"/>
</dbReference>
<evidence type="ECO:0000259" key="3">
    <source>
        <dbReference type="PROSITE" id="PS50914"/>
    </source>
</evidence>
<gene>
    <name evidence="5" type="ORF">ACIQFM_29720</name>
</gene>
<dbReference type="PROSITE" id="PS51371">
    <property type="entry name" value="CBS"/>
    <property type="match status" value="2"/>
</dbReference>
<evidence type="ECO:0000313" key="6">
    <source>
        <dbReference type="Proteomes" id="UP001617907"/>
    </source>
</evidence>
<evidence type="ECO:0000313" key="5">
    <source>
        <dbReference type="EMBL" id="MFJ6040429.1"/>
    </source>
</evidence>
<dbReference type="CDD" id="cd04586">
    <property type="entry name" value="CBS_pair_BON_assoc"/>
    <property type="match status" value="1"/>
</dbReference>
<dbReference type="SUPFAM" id="SSF54631">
    <property type="entry name" value="CBS-domain pair"/>
    <property type="match status" value="1"/>
</dbReference>
<proteinExistence type="predicted"/>
<name>A0ABW8HJ91_9ACTN</name>
<dbReference type="SMART" id="SM00116">
    <property type="entry name" value="CBS"/>
    <property type="match status" value="2"/>
</dbReference>
<comment type="caution">
    <text evidence="5">The sequence shown here is derived from an EMBL/GenBank/DDBJ whole genome shotgun (WGS) entry which is preliminary data.</text>
</comment>
<feature type="domain" description="CBS" evidence="4">
    <location>
        <begin position="90"/>
        <end position="146"/>
    </location>
</feature>
<sequence>MQHRTVGDLMTWPVVHVRTDASFKAVAEALAGNDITAVPVVDDIGHPVGVVSEADLVRKVAQHPDPAGPTRLPEPRDRLAGERVTVEELMTAPAVCARPEWSIVEAARLMVTEGIKRLPVVDEADRLVGIVSRSDLLRVFLRRDDALREEISGDVLIRTLGLAPTDMTVEVDAGQVTVEGLVDDEHLVPVIERLCLGVDGVVSVHMDVSRRSDDTHAFDRRD</sequence>
<dbReference type="Pfam" id="PF04972">
    <property type="entry name" value="BON"/>
    <property type="match status" value="1"/>
</dbReference>
<evidence type="ECO:0000259" key="4">
    <source>
        <dbReference type="PROSITE" id="PS51371"/>
    </source>
</evidence>
<organism evidence="5 6">
    <name type="scientific">Streptomyces ardesiacus</name>
    <dbReference type="NCBI Taxonomy" id="285564"/>
    <lineage>
        <taxon>Bacteria</taxon>
        <taxon>Bacillati</taxon>
        <taxon>Actinomycetota</taxon>
        <taxon>Actinomycetes</taxon>
        <taxon>Kitasatosporales</taxon>
        <taxon>Streptomycetaceae</taxon>
        <taxon>Streptomyces</taxon>
    </lineage>
</organism>
<dbReference type="PANTHER" id="PTHR43080:SF29">
    <property type="entry name" value="OS02G0818000 PROTEIN"/>
    <property type="match status" value="1"/>
</dbReference>
<accession>A0ABW8HJ91</accession>
<dbReference type="PROSITE" id="PS50914">
    <property type="entry name" value="BON"/>
    <property type="match status" value="1"/>
</dbReference>
<dbReference type="InterPro" id="IPR051257">
    <property type="entry name" value="Diverse_CBS-Domain"/>
</dbReference>
<protein>
    <submittedName>
        <fullName evidence="5">CBS domain-containing protein</fullName>
    </submittedName>
</protein>
<reference evidence="5 6" key="1">
    <citation type="submission" date="2024-10" db="EMBL/GenBank/DDBJ databases">
        <title>The Natural Products Discovery Center: Release of the First 8490 Sequenced Strains for Exploring Actinobacteria Biosynthetic Diversity.</title>
        <authorList>
            <person name="Kalkreuter E."/>
            <person name="Kautsar S.A."/>
            <person name="Yang D."/>
            <person name="Bader C.D."/>
            <person name="Teijaro C.N."/>
            <person name="Fluegel L."/>
            <person name="Davis C.M."/>
            <person name="Simpson J.R."/>
            <person name="Lauterbach L."/>
            <person name="Steele A.D."/>
            <person name="Gui C."/>
            <person name="Meng S."/>
            <person name="Li G."/>
            <person name="Viehrig K."/>
            <person name="Ye F."/>
            <person name="Su P."/>
            <person name="Kiefer A.F."/>
            <person name="Nichols A."/>
            <person name="Cepeda A.J."/>
            <person name="Yan W."/>
            <person name="Fan B."/>
            <person name="Jiang Y."/>
            <person name="Adhikari A."/>
            <person name="Zheng C.-J."/>
            <person name="Schuster L."/>
            <person name="Cowan T.M."/>
            <person name="Smanski M.J."/>
            <person name="Chevrette M.G."/>
            <person name="De Carvalho L.P.S."/>
            <person name="Shen B."/>
        </authorList>
    </citation>
    <scope>NUCLEOTIDE SEQUENCE [LARGE SCALE GENOMIC DNA]</scope>
    <source>
        <strain evidence="5 6">NPDC093086</strain>
    </source>
</reference>
<dbReference type="InterPro" id="IPR046342">
    <property type="entry name" value="CBS_dom_sf"/>
</dbReference>
<dbReference type="PANTHER" id="PTHR43080">
    <property type="entry name" value="CBS DOMAIN-CONTAINING PROTEIN CBSX3, MITOCHONDRIAL"/>
    <property type="match status" value="1"/>
</dbReference>
<keyword evidence="1 2" id="KW-0129">CBS domain</keyword>
<dbReference type="Gene3D" id="3.10.580.10">
    <property type="entry name" value="CBS-domain"/>
    <property type="match status" value="1"/>
</dbReference>
<dbReference type="InterPro" id="IPR017080">
    <property type="entry name" value="UCP036990_CBS_BON"/>
</dbReference>
<evidence type="ECO:0000256" key="1">
    <source>
        <dbReference type="ARBA" id="ARBA00023122"/>
    </source>
</evidence>
<dbReference type="Proteomes" id="UP001617907">
    <property type="component" value="Unassembled WGS sequence"/>
</dbReference>
<dbReference type="InterPro" id="IPR007055">
    <property type="entry name" value="BON_dom"/>
</dbReference>
<feature type="domain" description="BON" evidence="3">
    <location>
        <begin position="144"/>
        <end position="212"/>
    </location>
</feature>
<dbReference type="Pfam" id="PF00571">
    <property type="entry name" value="CBS"/>
    <property type="match status" value="2"/>
</dbReference>
<dbReference type="PIRSF" id="PIRSF036990">
    <property type="entry name" value="UCP036990_CBS_BON"/>
    <property type="match status" value="1"/>
</dbReference>
<dbReference type="EMBL" id="JBIVPC010000018">
    <property type="protein sequence ID" value="MFJ6040429.1"/>
    <property type="molecule type" value="Genomic_DNA"/>
</dbReference>
<keyword evidence="6" id="KW-1185">Reference proteome</keyword>
<dbReference type="RefSeq" id="WP_350891477.1">
    <property type="nucleotide sequence ID" value="NZ_JBEOTR010000019.1"/>
</dbReference>
<evidence type="ECO:0000256" key="2">
    <source>
        <dbReference type="PROSITE-ProRule" id="PRU00703"/>
    </source>
</evidence>